<dbReference type="InterPro" id="IPR004170">
    <property type="entry name" value="WWE_dom"/>
</dbReference>
<comment type="caution">
    <text evidence="3">The sequence shown here is derived from an EMBL/GenBank/DDBJ whole genome shotgun (WGS) entry which is preliminary data.</text>
</comment>
<dbReference type="InterPro" id="IPR044964">
    <property type="entry name" value="RCD1/SRO1-5"/>
</dbReference>
<evidence type="ECO:0000313" key="3">
    <source>
        <dbReference type="EMBL" id="KAF5729732.1"/>
    </source>
</evidence>
<evidence type="ECO:0000259" key="1">
    <source>
        <dbReference type="PROSITE" id="PS50918"/>
    </source>
</evidence>
<feature type="domain" description="WWE" evidence="1">
    <location>
        <begin position="77"/>
        <end position="152"/>
    </location>
</feature>
<dbReference type="GO" id="GO:0003950">
    <property type="term" value="F:NAD+ poly-ADP-ribosyltransferase activity"/>
    <property type="evidence" value="ECO:0007669"/>
    <property type="project" value="InterPro"/>
</dbReference>
<dbReference type="InterPro" id="IPR012317">
    <property type="entry name" value="Poly(ADP-ribose)pol_cat_dom"/>
</dbReference>
<dbReference type="PANTHER" id="PTHR32263:SF5">
    <property type="entry name" value="INACTIVE POLY [ADP-RIBOSE] POLYMERASE SRO1-RELATED"/>
    <property type="match status" value="1"/>
</dbReference>
<feature type="domain" description="PARP catalytic" evidence="2">
    <location>
        <begin position="224"/>
        <end position="443"/>
    </location>
</feature>
<evidence type="ECO:0008006" key="5">
    <source>
        <dbReference type="Google" id="ProtNLM"/>
    </source>
</evidence>
<protein>
    <recommendedName>
        <fullName evidence="5">Poly [ADP-ribose] polymerase</fullName>
    </recommendedName>
</protein>
<dbReference type="PROSITE" id="PS50918">
    <property type="entry name" value="WWE"/>
    <property type="match status" value="1"/>
</dbReference>
<evidence type="ECO:0000259" key="2">
    <source>
        <dbReference type="PROSITE" id="PS51059"/>
    </source>
</evidence>
<accession>A0A7J7C6J7</accession>
<dbReference type="EMBL" id="JAAARO010000020">
    <property type="protein sequence ID" value="KAF5729732.1"/>
    <property type="molecule type" value="Genomic_DNA"/>
</dbReference>
<dbReference type="PANTHER" id="PTHR32263">
    <property type="entry name" value="INACTIVE POLY [ADP-RIBOSE] POLYMERASE SRO4-RELATED"/>
    <property type="match status" value="1"/>
</dbReference>
<dbReference type="AlphaFoldDB" id="A0A7J7C6J7"/>
<dbReference type="SUPFAM" id="SSF56399">
    <property type="entry name" value="ADP-ribosylation"/>
    <property type="match status" value="1"/>
</dbReference>
<dbReference type="PROSITE" id="PS51059">
    <property type="entry name" value="PARP_CATALYTIC"/>
    <property type="match status" value="1"/>
</dbReference>
<sequence>MESKIAKESDSSCRVELGSKRKRASLSGAYIAGAPRAMLPQCSLSIPLTHNLDKRRRVDGCNGRLMSCGYTTRFLRRCYSNFQRSGIPQRILLHQNGEWTDFPQDLIQLVKKDLEAKKAAVEVDMDGDSYVLDFLHMFRLDLKRGLQQPIAWIDVAGGCYFPEIYDDADEYDCCHHQCGKDEEPSYAGVHEIKLHLGIDLNGESKLKECSGESDDAIKEIQGAIEVVEANKQMKESIATGAISANEKLDSDIVQKMFLDGMMPSCGAEVLDLYRCSSASMPARLELFEKQVEITKKYRGDANVRYAWLASSRGALSTIMMYGLGPYGPFITTSKYGIGVHLAAANCSGASVDYCDVDENGMRYLLFCRVILGNMERLCPGTQQFHPSSEEFDSGVDNLQNPRNYVIWNMNANTHIYPEFAVGFKEKDASLGSATSSAPKSPWMPFPDFPKVEQERNSRMSHWAGLEIYVGWFSHGLKAHNVNPKRNGTAQVIWADCNCPCTYHFSAN</sequence>
<organism evidence="3 4">
    <name type="scientific">Tripterygium wilfordii</name>
    <name type="common">Thunder God vine</name>
    <dbReference type="NCBI Taxonomy" id="458696"/>
    <lineage>
        <taxon>Eukaryota</taxon>
        <taxon>Viridiplantae</taxon>
        <taxon>Streptophyta</taxon>
        <taxon>Embryophyta</taxon>
        <taxon>Tracheophyta</taxon>
        <taxon>Spermatophyta</taxon>
        <taxon>Magnoliopsida</taxon>
        <taxon>eudicotyledons</taxon>
        <taxon>Gunneridae</taxon>
        <taxon>Pentapetalae</taxon>
        <taxon>rosids</taxon>
        <taxon>fabids</taxon>
        <taxon>Celastrales</taxon>
        <taxon>Celastraceae</taxon>
        <taxon>Tripterygium</taxon>
    </lineage>
</organism>
<proteinExistence type="predicted"/>
<dbReference type="Pfam" id="PF23467">
    <property type="entry name" value="WWE_5"/>
    <property type="match status" value="1"/>
</dbReference>
<dbReference type="InParanoid" id="A0A7J7C6J7"/>
<dbReference type="Gene3D" id="3.90.228.10">
    <property type="match status" value="1"/>
</dbReference>
<evidence type="ECO:0000313" key="4">
    <source>
        <dbReference type="Proteomes" id="UP000593562"/>
    </source>
</evidence>
<name>A0A7J7C6J7_TRIWF</name>
<dbReference type="InterPro" id="IPR057823">
    <property type="entry name" value="WWE_RCD1"/>
</dbReference>
<dbReference type="FunCoup" id="A0A7J7C6J7">
    <property type="interactions" value="3950"/>
</dbReference>
<dbReference type="Proteomes" id="UP000593562">
    <property type="component" value="Unassembled WGS sequence"/>
</dbReference>
<keyword evidence="4" id="KW-1185">Reference proteome</keyword>
<reference evidence="3 4" key="1">
    <citation type="journal article" date="2020" name="Nat. Commun.">
        <title>Genome of Tripterygium wilfordii and identification of cytochrome P450 involved in triptolide biosynthesis.</title>
        <authorList>
            <person name="Tu L."/>
            <person name="Su P."/>
            <person name="Zhang Z."/>
            <person name="Gao L."/>
            <person name="Wang J."/>
            <person name="Hu T."/>
            <person name="Zhou J."/>
            <person name="Zhang Y."/>
            <person name="Zhao Y."/>
            <person name="Liu Y."/>
            <person name="Song Y."/>
            <person name="Tong Y."/>
            <person name="Lu Y."/>
            <person name="Yang J."/>
            <person name="Xu C."/>
            <person name="Jia M."/>
            <person name="Peters R.J."/>
            <person name="Huang L."/>
            <person name="Gao W."/>
        </authorList>
    </citation>
    <scope>NUCLEOTIDE SEQUENCE [LARGE SCALE GENOMIC DNA]</scope>
    <source>
        <strain evidence="4">cv. XIE 37</strain>
        <tissue evidence="3">Leaf</tissue>
    </source>
</reference>
<gene>
    <name evidence="3" type="ORF">HS088_TW20G00096</name>
</gene>